<feature type="domain" description="Exocyst complex subunit EXOC6/Sec15 C-terminal" evidence="8">
    <location>
        <begin position="461"/>
        <end position="849"/>
    </location>
</feature>
<dbReference type="Proteomes" id="UP000262825">
    <property type="component" value="Unassembled WGS sequence"/>
</dbReference>
<accession>A0A376B406</accession>
<dbReference type="GO" id="GO:0016020">
    <property type="term" value="C:membrane"/>
    <property type="evidence" value="ECO:0007669"/>
    <property type="project" value="TreeGrafter"/>
</dbReference>
<dbReference type="PIRSF" id="PIRSF025007">
    <property type="entry name" value="Sec15"/>
    <property type="match status" value="1"/>
</dbReference>
<reference evidence="11" key="1">
    <citation type="submission" date="2018-06" db="EMBL/GenBank/DDBJ databases">
        <authorList>
            <person name="Guldener U."/>
        </authorList>
    </citation>
    <scope>NUCLEOTIDE SEQUENCE [LARGE SCALE GENOMIC DNA]</scope>
    <source>
        <strain evidence="11">UTAD17</strain>
    </source>
</reference>
<dbReference type="Gene3D" id="1.20.58.670">
    <property type="entry name" value="Dsl1p vesicle tethering complex, Tip20p subunit, domain D"/>
    <property type="match status" value="1"/>
</dbReference>
<evidence type="ECO:0000256" key="6">
    <source>
        <dbReference type="SAM" id="Coils"/>
    </source>
</evidence>
<evidence type="ECO:0000256" key="7">
    <source>
        <dbReference type="SAM" id="MobiDB-lite"/>
    </source>
</evidence>
<feature type="domain" description="Exocyst complex component EXOC6/Sec15 N-terminal" evidence="9">
    <location>
        <begin position="79"/>
        <end position="255"/>
    </location>
</feature>
<evidence type="ECO:0000256" key="3">
    <source>
        <dbReference type="ARBA" id="ARBA00022483"/>
    </source>
</evidence>
<dbReference type="EMBL" id="UFAJ01000136">
    <property type="protein sequence ID" value="SSD59407.1"/>
    <property type="molecule type" value="Genomic_DNA"/>
</dbReference>
<name>A0A376B406_9ASCO</name>
<proteinExistence type="inferred from homology"/>
<dbReference type="InterPro" id="IPR007225">
    <property type="entry name" value="EXOC6/Sec15"/>
</dbReference>
<evidence type="ECO:0000313" key="10">
    <source>
        <dbReference type="EMBL" id="SSD59407.1"/>
    </source>
</evidence>
<evidence type="ECO:0000256" key="1">
    <source>
        <dbReference type="ARBA" id="ARBA00007944"/>
    </source>
</evidence>
<feature type="region of interest" description="Disordered" evidence="7">
    <location>
        <begin position="859"/>
        <end position="891"/>
    </location>
</feature>
<dbReference type="Pfam" id="PF04091">
    <property type="entry name" value="Sec15_C"/>
    <property type="match status" value="1"/>
</dbReference>
<evidence type="ECO:0000256" key="5">
    <source>
        <dbReference type="PIRNR" id="PIRNR025007"/>
    </source>
</evidence>
<dbReference type="GO" id="GO:0000145">
    <property type="term" value="C:exocyst"/>
    <property type="evidence" value="ECO:0007669"/>
    <property type="project" value="UniProtKB-UniRule"/>
</dbReference>
<evidence type="ECO:0000256" key="4">
    <source>
        <dbReference type="ARBA" id="ARBA00023054"/>
    </source>
</evidence>
<gene>
    <name evidence="10" type="ORF">SCODWIG_01168</name>
</gene>
<keyword evidence="4 6" id="KW-0175">Coiled coil</keyword>
<dbReference type="OrthoDB" id="10267033at2759"/>
<dbReference type="Pfam" id="PF20651">
    <property type="entry name" value="EXOC6_Sec15_N"/>
    <property type="match status" value="1"/>
</dbReference>
<dbReference type="GO" id="GO:0006893">
    <property type="term" value="P:Golgi to plasma membrane transport"/>
    <property type="evidence" value="ECO:0007669"/>
    <property type="project" value="TreeGrafter"/>
</dbReference>
<protein>
    <recommendedName>
        <fullName evidence="5">Exocyst complex component SEC15</fullName>
    </recommendedName>
</protein>
<dbReference type="PANTHER" id="PTHR12702:SF0">
    <property type="entry name" value="EXOCYST COMPLEX COMPONENT 6"/>
    <property type="match status" value="1"/>
</dbReference>
<evidence type="ECO:0000256" key="2">
    <source>
        <dbReference type="ARBA" id="ARBA00022448"/>
    </source>
</evidence>
<comment type="similarity">
    <text evidence="1 5">Belongs to the SEC15 family.</text>
</comment>
<dbReference type="GO" id="GO:0006886">
    <property type="term" value="P:intracellular protein transport"/>
    <property type="evidence" value="ECO:0007669"/>
    <property type="project" value="InterPro"/>
</dbReference>
<sequence length="925" mass="107009">MDEDKTTPIVSKELQAVLFSTEYNSNSDEDNTNANKKISIRDPNSSINILDVDPQSIDKWVPLLRKHIDKNEMKDVILELRKSIKDNFQDMDLHLLQNSAMNEQLMNSIHNLALIQNNLQNAQYEAKLLALQDELTTTTNKVVLQKKNFISNKKNNTKINECLVLITKCLQILELSNNCHQLISSQQFYRALQSLDTLDSIYTQDFKKEFNFQFLKQIHASIPLFKEIIKNESINLIKKFFNSNLDKNLHNVGKNLYAIYGEELLPDWIELRGKLKLPVSLKFNSPVEISLRDNEKVKAISPINWFNIESFHDAILIFTTLNEMEYLSQEFEKVYIFWKNKLVYPLDLKHSASSNSGNKGQQSTLVNNAFTTLDDIQNYFWKILGLLVFDRFLQKETDYILTANAFSSTDDFWASFIKLYNPILVDFIKKKLKDEESVIKFKDFLGLVLSICDYLKLNIKQLYETYIFLYKIFCKLQITMFDQEFTSLLNDDDFMPLTVKDKPLYSKILKICWLKEGDEETLATNININNDDFLVTLPFSPLYPMTCTLLRKINAKLENFIQNFYQYETNRIINIFISAIDNIFNKHINLKFQQKLNSTSREELAQILINLDYFLVATENFSKNLSKTFDAEIQLTAEHKVKKTKALAETKLTELIDSKVADLMEIIELDWHVTTVRTEPDLIIRDIAQYLEMMFTSTLVNLPYDIKTLLIFREFDTLTNRFLSLLINGTPSTITPQSVLNFQTDMKFLENVIPNIFPQQQDELLAPAASSPSPSLSCALSRTTSMMSMTIADSSAMIESNVRSLKSTFDELNQHINLLKSGSLDQYKSSRMKLYPRVKPDVANMLINKLSTYQEMIRQQQKQKEMQRQQQLSNRNNNNGNGSISAATIVSNTGNNNNDASVEDTLSILTSANRQKISNFFNRKF</sequence>
<keyword evidence="11" id="KW-1185">Reference proteome</keyword>
<organism evidence="10 11">
    <name type="scientific">Saccharomycodes ludwigii</name>
    <dbReference type="NCBI Taxonomy" id="36035"/>
    <lineage>
        <taxon>Eukaryota</taxon>
        <taxon>Fungi</taxon>
        <taxon>Dikarya</taxon>
        <taxon>Ascomycota</taxon>
        <taxon>Saccharomycotina</taxon>
        <taxon>Saccharomycetes</taxon>
        <taxon>Saccharomycodales</taxon>
        <taxon>Saccharomycodaceae</taxon>
        <taxon>Saccharomycodes</taxon>
    </lineage>
</organism>
<dbReference type="Gene3D" id="1.10.357.30">
    <property type="entry name" value="Exocyst complex subunit Sec15 C-terminal domain, N-terminal subdomain"/>
    <property type="match status" value="1"/>
</dbReference>
<comment type="function">
    <text evidence="5">Component of the exocyst complex involved in the docking of exocytic vesicles with fusion sites on the plasma membrane.</text>
</comment>
<feature type="coiled-coil region" evidence="6">
    <location>
        <begin position="114"/>
        <end position="141"/>
    </location>
</feature>
<dbReference type="VEuPathDB" id="FungiDB:SCODWIG_01168"/>
<dbReference type="InterPro" id="IPR042045">
    <property type="entry name" value="EXOC6/Sec15_C_dom1"/>
</dbReference>
<evidence type="ECO:0000313" key="11">
    <source>
        <dbReference type="Proteomes" id="UP000262825"/>
    </source>
</evidence>
<dbReference type="PANTHER" id="PTHR12702">
    <property type="entry name" value="SEC15"/>
    <property type="match status" value="1"/>
</dbReference>
<feature type="compositionally biased region" description="Low complexity" evidence="7">
    <location>
        <begin position="868"/>
        <end position="883"/>
    </location>
</feature>
<dbReference type="InterPro" id="IPR042044">
    <property type="entry name" value="EXOC6PINT-1/Sec15/Tip20_C_dom2"/>
</dbReference>
<dbReference type="GO" id="GO:0090522">
    <property type="term" value="P:vesicle tethering involved in exocytosis"/>
    <property type="evidence" value="ECO:0007669"/>
    <property type="project" value="UniProtKB-UniRule"/>
</dbReference>
<dbReference type="AlphaFoldDB" id="A0A376B406"/>
<evidence type="ECO:0000259" key="9">
    <source>
        <dbReference type="Pfam" id="PF20651"/>
    </source>
</evidence>
<keyword evidence="3 5" id="KW-0268">Exocytosis</keyword>
<dbReference type="InterPro" id="IPR046361">
    <property type="entry name" value="EXOC6/Sec15_C"/>
</dbReference>
<keyword evidence="2 5" id="KW-0813">Transport</keyword>
<evidence type="ECO:0000259" key="8">
    <source>
        <dbReference type="Pfam" id="PF04091"/>
    </source>
</evidence>
<dbReference type="InterPro" id="IPR048359">
    <property type="entry name" value="EXOC6_Sec15_N"/>
</dbReference>